<proteinExistence type="predicted"/>
<dbReference type="Proteomes" id="UP001140094">
    <property type="component" value="Unassembled WGS sequence"/>
</dbReference>
<sequence>MQLNSLPDDVLVDIIKKVARAYIFEMGQWNSSLVLLSVCRRWRQLAMPVIYSGVYIHRGTRTASQNPVDAADAAEEPCDDKLYTNIELVSSAAATHMVKYVDIDFKSPDSPLDNLNKVLDLMRTASQAWPLVFKVVLELKGIPDSATRGSADVSSAFLESISKAVDRFTSLMPAVRRLVITGQSLNTVAATLYGQLAKAYSNQLNSFESSHFLRSLDEQPFNQLTVLSIDLENNAGCQMPMVHAECLRSLTLLGISDHDIWLSFRRNAAAREISFPNLTQLTASYTLRRVNESQTPNIAGVKLKFPALRRLVNKNVYRYCPLMAN</sequence>
<accession>A0A9W8HSY5</accession>
<name>A0A9W8HSY5_9FUNG</name>
<evidence type="ECO:0000313" key="2">
    <source>
        <dbReference type="Proteomes" id="UP001140094"/>
    </source>
</evidence>
<evidence type="ECO:0000313" key="1">
    <source>
        <dbReference type="EMBL" id="KAJ2800879.1"/>
    </source>
</evidence>
<dbReference type="AlphaFoldDB" id="A0A9W8HSY5"/>
<feature type="non-terminal residue" evidence="1">
    <location>
        <position position="325"/>
    </location>
</feature>
<protein>
    <recommendedName>
        <fullName evidence="3">F-box domain-containing protein</fullName>
    </recommendedName>
</protein>
<organism evidence="1 2">
    <name type="scientific">Coemansia guatemalensis</name>
    <dbReference type="NCBI Taxonomy" id="2761395"/>
    <lineage>
        <taxon>Eukaryota</taxon>
        <taxon>Fungi</taxon>
        <taxon>Fungi incertae sedis</taxon>
        <taxon>Zoopagomycota</taxon>
        <taxon>Kickxellomycotina</taxon>
        <taxon>Kickxellomycetes</taxon>
        <taxon>Kickxellales</taxon>
        <taxon>Kickxellaceae</taxon>
        <taxon>Coemansia</taxon>
    </lineage>
</organism>
<dbReference type="EMBL" id="JANBUO010000909">
    <property type="protein sequence ID" value="KAJ2800879.1"/>
    <property type="molecule type" value="Genomic_DNA"/>
</dbReference>
<keyword evidence="2" id="KW-1185">Reference proteome</keyword>
<evidence type="ECO:0008006" key="3">
    <source>
        <dbReference type="Google" id="ProtNLM"/>
    </source>
</evidence>
<reference evidence="1" key="1">
    <citation type="submission" date="2022-07" db="EMBL/GenBank/DDBJ databases">
        <title>Phylogenomic reconstructions and comparative analyses of Kickxellomycotina fungi.</title>
        <authorList>
            <person name="Reynolds N.K."/>
            <person name="Stajich J.E."/>
            <person name="Barry K."/>
            <person name="Grigoriev I.V."/>
            <person name="Crous P."/>
            <person name="Smith M.E."/>
        </authorList>
    </citation>
    <scope>NUCLEOTIDE SEQUENCE</scope>
    <source>
        <strain evidence="1">NRRL 1565</strain>
    </source>
</reference>
<comment type="caution">
    <text evidence="1">The sequence shown here is derived from an EMBL/GenBank/DDBJ whole genome shotgun (WGS) entry which is preliminary data.</text>
</comment>
<gene>
    <name evidence="1" type="ORF">H4R20_003898</name>
</gene>
<dbReference type="OrthoDB" id="5513109at2759"/>